<dbReference type="GeneID" id="20249689"/>
<dbReference type="OMA" id="HENENPQ"/>
<evidence type="ECO:0000256" key="1">
    <source>
        <dbReference type="SAM" id="MobiDB-lite"/>
    </source>
</evidence>
<feature type="compositionally biased region" description="Basic and acidic residues" evidence="1">
    <location>
        <begin position="1068"/>
        <end position="1123"/>
    </location>
</feature>
<dbReference type="GO" id="GO:0036064">
    <property type="term" value="C:ciliary basal body"/>
    <property type="evidence" value="ECO:0007669"/>
    <property type="project" value="TreeGrafter"/>
</dbReference>
<dbReference type="GO" id="GO:0005814">
    <property type="term" value="C:centriole"/>
    <property type="evidence" value="ECO:0007669"/>
    <property type="project" value="TreeGrafter"/>
</dbReference>
<dbReference type="STRING" id="225164.V3ZTG8"/>
<dbReference type="KEGG" id="lgi:LOTGIDRAFT_234923"/>
<dbReference type="RefSeq" id="XP_009061569.1">
    <property type="nucleotide sequence ID" value="XM_009063321.1"/>
</dbReference>
<feature type="compositionally biased region" description="Basic and acidic residues" evidence="1">
    <location>
        <begin position="194"/>
        <end position="207"/>
    </location>
</feature>
<feature type="region of interest" description="Disordered" evidence="1">
    <location>
        <begin position="796"/>
        <end position="821"/>
    </location>
</feature>
<feature type="compositionally biased region" description="Polar residues" evidence="1">
    <location>
        <begin position="942"/>
        <end position="961"/>
    </location>
</feature>
<proteinExistence type="predicted"/>
<feature type="region of interest" description="Disordered" evidence="1">
    <location>
        <begin position="327"/>
        <end position="354"/>
    </location>
</feature>
<dbReference type="HOGENOM" id="CLU_273140_0_0_1"/>
<feature type="region of interest" description="Disordered" evidence="1">
    <location>
        <begin position="768"/>
        <end position="787"/>
    </location>
</feature>
<organism evidence="2 3">
    <name type="scientific">Lottia gigantea</name>
    <name type="common">Giant owl limpet</name>
    <dbReference type="NCBI Taxonomy" id="225164"/>
    <lineage>
        <taxon>Eukaryota</taxon>
        <taxon>Metazoa</taxon>
        <taxon>Spiralia</taxon>
        <taxon>Lophotrochozoa</taxon>
        <taxon>Mollusca</taxon>
        <taxon>Gastropoda</taxon>
        <taxon>Patellogastropoda</taxon>
        <taxon>Lottioidea</taxon>
        <taxon>Lottiidae</taxon>
        <taxon>Lottia</taxon>
    </lineage>
</organism>
<feature type="compositionally biased region" description="Basic and acidic residues" evidence="1">
    <location>
        <begin position="718"/>
        <end position="734"/>
    </location>
</feature>
<gene>
    <name evidence="2" type="ORF">LOTGIDRAFT_234923</name>
</gene>
<feature type="compositionally biased region" description="Polar residues" evidence="1">
    <location>
        <begin position="982"/>
        <end position="1006"/>
    </location>
</feature>
<dbReference type="EMBL" id="KB202849">
    <property type="protein sequence ID" value="ESO87672.1"/>
    <property type="molecule type" value="Genomic_DNA"/>
</dbReference>
<feature type="region of interest" description="Disordered" evidence="1">
    <location>
        <begin position="523"/>
        <end position="655"/>
    </location>
</feature>
<feature type="region of interest" description="Disordered" evidence="1">
    <location>
        <begin position="461"/>
        <end position="482"/>
    </location>
</feature>
<dbReference type="Proteomes" id="UP000030746">
    <property type="component" value="Unassembled WGS sequence"/>
</dbReference>
<dbReference type="PANTHER" id="PTHR15721">
    <property type="entry name" value="KIAA0586 PROTEIN"/>
    <property type="match status" value="1"/>
</dbReference>
<dbReference type="InterPro" id="IPR029246">
    <property type="entry name" value="TALPID3"/>
</dbReference>
<feature type="region of interest" description="Disordered" evidence="1">
    <location>
        <begin position="942"/>
        <end position="1180"/>
    </location>
</feature>
<dbReference type="PANTHER" id="PTHR15721:SF2">
    <property type="entry name" value="PROTEIN TALPID3"/>
    <property type="match status" value="1"/>
</dbReference>
<sequence length="1180" mass="132593">MSIQISEMVWYDYDDREKPVDQASRLLDRMVDLKHQVANGRFDDQFNYGPYPLDPYLKTGRGSDVKTQPLQVNAPVYNNYSDVKKVLNTVNKKISQLESNLKHVTRFQNEDELSCLAKVLQGESEDLEQNKIKSMVDRLIKSKRKIIEDDVQRELLNAELKKQELIEASKKPSTKDLKKVAVGGRVTQTYQRKRETTRFTQDKDRSVTSRPYGKNLLPSNIARVGRSEPITSKVDSKTVYKTLITQTKQSSKTQQRQQPGYRQQQTVPVINNIMPMAVALCEPRYLPGRAAGVLSCEPMACSSPSSQTHPTSLPNLSNIQDTTFIDQINSPSLSPRSPSPKSPGYHSPTHSMVDNYSDVEGTGIILPGYQHEEYRQPPEPSRVVFKPPNLESYDQNPTSDVIANDIHRQNLLQEKASQWLESELMAQVLSQVNRGGEEKIHHESSWGTDNQYNYRDLVNKQPGVDQDSQLSDNSATQSESVEEDLQEKIQKIFISVGQPVNSKIVSTLVQEALIDRIRTLLGESQPSTSGTRPDKKTTDLEEVKDDYDDDFESVDSPEPSMKHLPTPDLTPMSSLTDSPVRQDSPPPPATKRSPVRSPKPRVPRRQKVEEIDDSDVYNSMMMTREPEPKQSPQQPVTVPSPDSDSDPSTSYDISQELRRLAVKPEEKADFIIQSVHDVETPVPTPPPRSPTPVQTLPQFIASPPPLVSVQHPTSVHHSITEEPSFHDVSRRQDPDATGTSFNFNRTGISVDNIQDVRKSTTIVRMSSTTVRDSIEVPQPQESPRPVPQPTVIHVGSPQAISPVRDPSLIPSPDQRSSPSTSITDTINECISEGQWLLNRSEGQVAEIPIDPVVIENIKYNRIDISTASTLRDTEDLDLDDLDNLKSEGEFIHYSSVPVQQDINSLLQRQQESYTRDHVDGPGYPTELNVTESMGELSLGQIQSSRVGQPRSFQTNGNTYASDVTEEEDSGPSKVIRVGESLPGTSQRNFSRPPLSQTGPQFSTYTRQSRDENGTSRDSTMNLEDLDISKRKLPPSRKWNDKPKTTTFSLSHDSMRSSGGLEMTESELGSERYGVRESQDSDRYRLGDTLDSDRYRLGESADSDRYKHHDLLDSDRYKFRKSMDSEMSAQTNEDESEEQDRKDPKGHSGPYRMSVTVPSVHPISEDEDSEEISEIDATISK</sequence>
<dbReference type="AlphaFoldDB" id="V3ZTG8"/>
<accession>V3ZTG8</accession>
<feature type="compositionally biased region" description="Low complexity" evidence="1">
    <location>
        <begin position="630"/>
        <end position="650"/>
    </location>
</feature>
<name>V3ZTG8_LOTGI</name>
<keyword evidence="3" id="KW-1185">Reference proteome</keyword>
<protein>
    <submittedName>
        <fullName evidence="2">Uncharacterized protein</fullName>
    </submittedName>
</protein>
<dbReference type="OrthoDB" id="10057439at2759"/>
<feature type="region of interest" description="Disordered" evidence="1">
    <location>
        <begin position="194"/>
        <end position="217"/>
    </location>
</feature>
<dbReference type="CTD" id="20249689"/>
<evidence type="ECO:0000313" key="2">
    <source>
        <dbReference type="EMBL" id="ESO87672.1"/>
    </source>
</evidence>
<reference evidence="2 3" key="1">
    <citation type="journal article" date="2013" name="Nature">
        <title>Insights into bilaterian evolution from three spiralian genomes.</title>
        <authorList>
            <person name="Simakov O."/>
            <person name="Marletaz F."/>
            <person name="Cho S.J."/>
            <person name="Edsinger-Gonzales E."/>
            <person name="Havlak P."/>
            <person name="Hellsten U."/>
            <person name="Kuo D.H."/>
            <person name="Larsson T."/>
            <person name="Lv J."/>
            <person name="Arendt D."/>
            <person name="Savage R."/>
            <person name="Osoegawa K."/>
            <person name="de Jong P."/>
            <person name="Grimwood J."/>
            <person name="Chapman J.A."/>
            <person name="Shapiro H."/>
            <person name="Aerts A."/>
            <person name="Otillar R.P."/>
            <person name="Terry A.Y."/>
            <person name="Boore J.L."/>
            <person name="Grigoriev I.V."/>
            <person name="Lindberg D.R."/>
            <person name="Seaver E.C."/>
            <person name="Weisblat D.A."/>
            <person name="Putnam N.H."/>
            <person name="Rokhsar D.S."/>
        </authorList>
    </citation>
    <scope>NUCLEOTIDE SEQUENCE [LARGE SCALE GENOMIC DNA]</scope>
</reference>
<feature type="region of interest" description="Disordered" evidence="1">
    <location>
        <begin position="678"/>
        <end position="742"/>
    </location>
</feature>
<feature type="compositionally biased region" description="Acidic residues" evidence="1">
    <location>
        <begin position="1164"/>
        <end position="1173"/>
    </location>
</feature>
<dbReference type="GO" id="GO:0007224">
    <property type="term" value="P:smoothened signaling pathway"/>
    <property type="evidence" value="ECO:0007669"/>
    <property type="project" value="InterPro"/>
</dbReference>
<feature type="compositionally biased region" description="Acidic residues" evidence="1">
    <location>
        <begin position="542"/>
        <end position="555"/>
    </location>
</feature>
<feature type="compositionally biased region" description="Polar residues" evidence="1">
    <location>
        <begin position="571"/>
        <end position="581"/>
    </location>
</feature>
<evidence type="ECO:0000313" key="3">
    <source>
        <dbReference type="Proteomes" id="UP000030746"/>
    </source>
</evidence>
<feature type="compositionally biased region" description="Polar residues" evidence="1">
    <location>
        <begin position="466"/>
        <end position="479"/>
    </location>
</feature>
<feature type="compositionally biased region" description="Basic and acidic residues" evidence="1">
    <location>
        <begin position="532"/>
        <end position="541"/>
    </location>
</feature>